<evidence type="ECO:0000256" key="2">
    <source>
        <dbReference type="SAM" id="Phobius"/>
    </source>
</evidence>
<evidence type="ECO:0000313" key="4">
    <source>
        <dbReference type="Proteomes" id="UP000192247"/>
    </source>
</evidence>
<feature type="region of interest" description="Disordered" evidence="1">
    <location>
        <begin position="33"/>
        <end position="101"/>
    </location>
</feature>
<sequence length="251" mass="28253">MTGNDPYSRYNTNHHSMYNLTYDQYNSYSNNRNYSYPSSYNNSYSDSYNSRSNYPNGPSYPDMRNDTYSPPRYGGGGGGGVRGGYGGPGSSQQDNNKINNLNNNMMMNHDGTPFPPGPHRITTTSTTDSPHRSPIADSYCLYKAQDQIRECDSNHQRRQYNARRYHADERIKESCCATLDYKSCLRNSLTNHCGEYGYSTIDSIIAQKVRDADNDCRQFDVYRCTSGASRVGVATMVVMLLGLVVAIVRTL</sequence>
<name>A0A1V9WY20_9ACAR</name>
<keyword evidence="2" id="KW-0812">Transmembrane</keyword>
<organism evidence="3 4">
    <name type="scientific">Tropilaelaps mercedesae</name>
    <dbReference type="NCBI Taxonomy" id="418985"/>
    <lineage>
        <taxon>Eukaryota</taxon>
        <taxon>Metazoa</taxon>
        <taxon>Ecdysozoa</taxon>
        <taxon>Arthropoda</taxon>
        <taxon>Chelicerata</taxon>
        <taxon>Arachnida</taxon>
        <taxon>Acari</taxon>
        <taxon>Parasitiformes</taxon>
        <taxon>Mesostigmata</taxon>
        <taxon>Gamasina</taxon>
        <taxon>Dermanyssoidea</taxon>
        <taxon>Laelapidae</taxon>
        <taxon>Tropilaelaps</taxon>
    </lineage>
</organism>
<evidence type="ECO:0000256" key="1">
    <source>
        <dbReference type="SAM" id="MobiDB-lite"/>
    </source>
</evidence>
<dbReference type="OrthoDB" id="6491187at2759"/>
<keyword evidence="4" id="KW-1185">Reference proteome</keyword>
<dbReference type="Proteomes" id="UP000192247">
    <property type="component" value="Unassembled WGS sequence"/>
</dbReference>
<proteinExistence type="predicted"/>
<evidence type="ECO:0000313" key="3">
    <source>
        <dbReference type="EMBL" id="OQR66149.1"/>
    </source>
</evidence>
<dbReference type="InParanoid" id="A0A1V9WY20"/>
<reference evidence="3 4" key="1">
    <citation type="journal article" date="2017" name="Gigascience">
        <title>Draft genome of the honey bee ectoparasitic mite, Tropilaelaps mercedesae, is shaped by the parasitic life history.</title>
        <authorList>
            <person name="Dong X."/>
            <person name="Armstrong S.D."/>
            <person name="Xia D."/>
            <person name="Makepeace B.L."/>
            <person name="Darby A.C."/>
            <person name="Kadowaki T."/>
        </authorList>
    </citation>
    <scope>NUCLEOTIDE SEQUENCE [LARGE SCALE GENOMIC DNA]</scope>
    <source>
        <strain evidence="3">Wuxi-XJTLU</strain>
    </source>
</reference>
<keyword evidence="2" id="KW-0472">Membrane</keyword>
<dbReference type="EMBL" id="MNPL01033561">
    <property type="protein sequence ID" value="OQR66149.1"/>
    <property type="molecule type" value="Genomic_DNA"/>
</dbReference>
<gene>
    <name evidence="3" type="ORF">BIW11_14344</name>
</gene>
<feature type="compositionally biased region" description="Low complexity" evidence="1">
    <location>
        <begin position="33"/>
        <end position="56"/>
    </location>
</feature>
<feature type="compositionally biased region" description="Gly residues" evidence="1">
    <location>
        <begin position="73"/>
        <end position="89"/>
    </location>
</feature>
<dbReference type="AlphaFoldDB" id="A0A1V9WY20"/>
<protein>
    <submittedName>
        <fullName evidence="3">Uncharacterized protein</fullName>
    </submittedName>
</protein>
<accession>A0A1V9WY20</accession>
<keyword evidence="2" id="KW-1133">Transmembrane helix</keyword>
<feature type="transmembrane region" description="Helical" evidence="2">
    <location>
        <begin position="227"/>
        <end position="248"/>
    </location>
</feature>
<comment type="caution">
    <text evidence="3">The sequence shown here is derived from an EMBL/GenBank/DDBJ whole genome shotgun (WGS) entry which is preliminary data.</text>
</comment>